<dbReference type="Proteomes" id="UP000075604">
    <property type="component" value="Unassembled WGS sequence"/>
</dbReference>
<accession>A0A150P4W1</accession>
<gene>
    <name evidence="1" type="ORF">BE04_35965</name>
</gene>
<dbReference type="EMBL" id="JELX01003988">
    <property type="protein sequence ID" value="KYF50733.1"/>
    <property type="molecule type" value="Genomic_DNA"/>
</dbReference>
<reference evidence="1 2" key="1">
    <citation type="submission" date="2014-02" db="EMBL/GenBank/DDBJ databases">
        <title>The small core and large imbalanced accessory genome model reveals a collaborative survival strategy of Sorangium cellulosum strains in nature.</title>
        <authorList>
            <person name="Han K."/>
            <person name="Peng R."/>
            <person name="Blom J."/>
            <person name="Li Y.-Z."/>
        </authorList>
    </citation>
    <scope>NUCLEOTIDE SEQUENCE [LARGE SCALE GENOMIC DNA]</scope>
    <source>
        <strain evidence="1 2">So0157-18</strain>
    </source>
</reference>
<name>A0A150P4W1_SORCE</name>
<protein>
    <submittedName>
        <fullName evidence="1">Uncharacterized protein</fullName>
    </submittedName>
</protein>
<evidence type="ECO:0000313" key="2">
    <source>
        <dbReference type="Proteomes" id="UP000075604"/>
    </source>
</evidence>
<sequence length="134" mass="14824">MSVEWSKDILLIWEIVRKLRSSGMSPAERRALAEQFGVSEEVVLRYERARAAYNEQIADNEPIRAGSGAADLACLRHRRCVMRRCVLLLHLGAMLLPARESGLGGRGTVHTTYIPGIAWSGISVGVAVEGVYRF</sequence>
<dbReference type="AlphaFoldDB" id="A0A150P4W1"/>
<organism evidence="1 2">
    <name type="scientific">Sorangium cellulosum</name>
    <name type="common">Polyangium cellulosum</name>
    <dbReference type="NCBI Taxonomy" id="56"/>
    <lineage>
        <taxon>Bacteria</taxon>
        <taxon>Pseudomonadati</taxon>
        <taxon>Myxococcota</taxon>
        <taxon>Polyangia</taxon>
        <taxon>Polyangiales</taxon>
        <taxon>Polyangiaceae</taxon>
        <taxon>Sorangium</taxon>
    </lineage>
</organism>
<proteinExistence type="predicted"/>
<comment type="caution">
    <text evidence="1">The sequence shown here is derived from an EMBL/GenBank/DDBJ whole genome shotgun (WGS) entry which is preliminary data.</text>
</comment>
<evidence type="ECO:0000313" key="1">
    <source>
        <dbReference type="EMBL" id="KYF50733.1"/>
    </source>
</evidence>